<dbReference type="Pfam" id="PF00443">
    <property type="entry name" value="UCH"/>
    <property type="match status" value="1"/>
</dbReference>
<feature type="domain" description="USP" evidence="9">
    <location>
        <begin position="641"/>
        <end position="1244"/>
    </location>
</feature>
<feature type="binding site" evidence="5">
    <location>
        <position position="70"/>
    </location>
    <ligand>
        <name>ATP</name>
        <dbReference type="ChEBI" id="CHEBI:30616"/>
    </ligand>
</feature>
<evidence type="ECO:0000313" key="10">
    <source>
        <dbReference type="EMBL" id="CAI4005655.1"/>
    </source>
</evidence>
<sequence>YPLAPAMGSQGGYSSSKLTHGATDRWQVSGEANFLGAWSFTKVSEKIGSGSFGDIYMGINITTGAPVAIKLESVKAQHPLLVFESKLYKLISNGVQIPAVHWYGVEGEYNVMVIDLLGPSLEDLFNYTDRKFTPKTIASLGQQMIDAIEYVHSRGFLHRDIKPENFLMGVQKKSGDVYIIDFGLAKRYRNPRTNQHIPFRNDRKLTGTARYVSINTHRGIEQSRRDDLEAIGYVLMYFSRGNLPWQERYLGGGKGGTKEDKYKRILDKKESTSLELLGKSAPPELNAYIYYARNLNFEDRPDYAWCRWQFIMILMREAGNGFDRNVDWDWEVRYVHEKAETVARYGEGAVDQELPLADKLRRDGDRSRKSAPVFNTQAATKSQPPPDGLSPQANMDSHSAGHHVHGTDVSENAPNAETLATVGTPVSKGVKIWGEGKLLRQEDDKGELLQLSNPMGTSFTIGRGNSCDVALTGLTGISVSHCSLRMQEDGNDYPTVILSDTSLNGTFVDGTLVGKGNEVTVPNGAVLTFIKGKQYPQVTLACPVTSPMPNRKSLEQLRIDSPFLRVLQELEMAQWFVITTCPVAGARCHGSAYAMAGTRGTCGSALKIIETQTRGHGDAPSGEGQSYQRPAELGQQLFHEAWQWQLSGGAKWNSGLQCLVNIPPLRDALLADDSWEPGSIYAILANLVRNMWARSPGDALAVSPDELKKATLKLFPTFEDYEQQDAMEFLELLINALVEGTEVGDDDQTAEKRASSATGDAFARLLGGFFQTELRCPRCSKEWSKAEDFFSIRLPSHSPCERDDFTVILISRPSSLRPILEHRVSVPKPAQVCRLLDVICPKAEVDRELCLAAVLEDGKWRHFEEDHELLPGHLPVLVYELEDTEAIRAFAAGSDAAADAADAAARRVCPEDGKVYTFPELLAAYSSDYSPSDLRAYWRDAMAPEFVKDGKKSPVVVHVRVNWTLGRKLLGVPLLFCMDTKTNMEMLIDAIQVQLMLRYNVDATDWSLFQSSAGWDALHAETQLRSDGLVTLRDCEHLVLHWDFPPASLLKSSIQVTQSPASPLEESLLSCFQWLTDAEQLDEENGLFCQHCERKVEAFSKVSLAMLPPVLMLQLKRFDFRYGQRHRLNDAVSFPLEGLELTPYRSSPEMLQKLVSSQEAEEAEEAGKSEPLDMDVLKEMDVTYDLLGTITHSGTASVGHYQAYVRSCEDGHWYLYNDHLVRRASHDEVKADTRGTYVLFYLSRALRPSSWEEPFVLAT</sequence>
<dbReference type="EC" id="2.7.11.1" evidence="1"/>
<dbReference type="EMBL" id="CAMXCT030003668">
    <property type="protein sequence ID" value="CAL4792967.1"/>
    <property type="molecule type" value="Genomic_DNA"/>
</dbReference>
<dbReference type="InterPro" id="IPR000719">
    <property type="entry name" value="Prot_kinase_dom"/>
</dbReference>
<dbReference type="SUPFAM" id="SSF54001">
    <property type="entry name" value="Cysteine proteinases"/>
    <property type="match status" value="1"/>
</dbReference>
<keyword evidence="13" id="KW-1185">Reference proteome</keyword>
<feature type="non-terminal residue" evidence="10">
    <location>
        <position position="1"/>
    </location>
</feature>
<evidence type="ECO:0000256" key="2">
    <source>
        <dbReference type="ARBA" id="ARBA00022741"/>
    </source>
</evidence>
<dbReference type="GO" id="GO:0016579">
    <property type="term" value="P:protein deubiquitination"/>
    <property type="evidence" value="ECO:0007669"/>
    <property type="project" value="InterPro"/>
</dbReference>
<evidence type="ECO:0000256" key="5">
    <source>
        <dbReference type="PROSITE-ProRule" id="PRU10141"/>
    </source>
</evidence>
<organism evidence="10">
    <name type="scientific">Cladocopium goreaui</name>
    <dbReference type="NCBI Taxonomy" id="2562237"/>
    <lineage>
        <taxon>Eukaryota</taxon>
        <taxon>Sar</taxon>
        <taxon>Alveolata</taxon>
        <taxon>Dinophyceae</taxon>
        <taxon>Suessiales</taxon>
        <taxon>Symbiodiniaceae</taxon>
        <taxon>Cladocopium</taxon>
    </lineage>
</organism>
<dbReference type="PROSITE" id="PS00107">
    <property type="entry name" value="PROTEIN_KINASE_ATP"/>
    <property type="match status" value="1"/>
</dbReference>
<dbReference type="GO" id="GO:0005524">
    <property type="term" value="F:ATP binding"/>
    <property type="evidence" value="ECO:0007669"/>
    <property type="project" value="UniProtKB-UniRule"/>
</dbReference>
<dbReference type="Gene3D" id="3.90.70.10">
    <property type="entry name" value="Cysteine proteinases"/>
    <property type="match status" value="2"/>
</dbReference>
<protein>
    <recommendedName>
        <fullName evidence="4">Casein kinase I</fullName>
        <ecNumber evidence="1">2.7.11.1</ecNumber>
    </recommendedName>
</protein>
<dbReference type="InterPro" id="IPR008984">
    <property type="entry name" value="SMAD_FHA_dom_sf"/>
</dbReference>
<evidence type="ECO:0000256" key="4">
    <source>
        <dbReference type="ARBA" id="ARBA00023860"/>
    </source>
</evidence>
<evidence type="ECO:0000313" key="11">
    <source>
        <dbReference type="EMBL" id="CAL1159030.1"/>
    </source>
</evidence>
<feature type="compositionally biased region" description="Polar residues" evidence="6">
    <location>
        <begin position="373"/>
        <end position="382"/>
    </location>
</feature>
<evidence type="ECO:0000256" key="1">
    <source>
        <dbReference type="ARBA" id="ARBA00012513"/>
    </source>
</evidence>
<dbReference type="PROSITE" id="PS00108">
    <property type="entry name" value="PROTEIN_KINASE_ST"/>
    <property type="match status" value="1"/>
</dbReference>
<keyword evidence="2 5" id="KW-0547">Nucleotide-binding</keyword>
<dbReference type="InterPro" id="IPR001394">
    <property type="entry name" value="Peptidase_C19_UCH"/>
</dbReference>
<dbReference type="Proteomes" id="UP001152797">
    <property type="component" value="Unassembled WGS sequence"/>
</dbReference>
<dbReference type="InterPro" id="IPR038765">
    <property type="entry name" value="Papain-like_cys_pep_sf"/>
</dbReference>
<evidence type="ECO:0000256" key="3">
    <source>
        <dbReference type="ARBA" id="ARBA00022840"/>
    </source>
</evidence>
<evidence type="ECO:0000256" key="6">
    <source>
        <dbReference type="SAM" id="MobiDB-lite"/>
    </source>
</evidence>
<dbReference type="InterPro" id="IPR050235">
    <property type="entry name" value="CK1_Ser-Thr_kinase"/>
</dbReference>
<dbReference type="InterPro" id="IPR028889">
    <property type="entry name" value="USP"/>
</dbReference>
<dbReference type="EMBL" id="CAMXCT020003668">
    <property type="protein sequence ID" value="CAL1159030.1"/>
    <property type="molecule type" value="Genomic_DNA"/>
</dbReference>
<gene>
    <name evidence="10" type="ORF">C1SCF055_LOCUS31363</name>
</gene>
<keyword evidence="12" id="KW-0808">Transferase</keyword>
<proteinExistence type="predicted"/>
<reference evidence="11" key="2">
    <citation type="submission" date="2024-04" db="EMBL/GenBank/DDBJ databases">
        <authorList>
            <person name="Chen Y."/>
            <person name="Shah S."/>
            <person name="Dougan E. K."/>
            <person name="Thang M."/>
            <person name="Chan C."/>
        </authorList>
    </citation>
    <scope>NUCLEOTIDE SEQUENCE [LARGE SCALE GENOMIC DNA]</scope>
</reference>
<dbReference type="InterPro" id="IPR008271">
    <property type="entry name" value="Ser/Thr_kinase_AS"/>
</dbReference>
<evidence type="ECO:0000313" key="13">
    <source>
        <dbReference type="Proteomes" id="UP001152797"/>
    </source>
</evidence>
<accession>A0A9P1D9I0</accession>
<dbReference type="InterPro" id="IPR017441">
    <property type="entry name" value="Protein_kinase_ATP_BS"/>
</dbReference>
<feature type="region of interest" description="Disordered" evidence="6">
    <location>
        <begin position="356"/>
        <end position="410"/>
    </location>
</feature>
<dbReference type="FunFam" id="1.10.510.10:FF:001190">
    <property type="entry name" value="Uncharacterized protein"/>
    <property type="match status" value="1"/>
</dbReference>
<dbReference type="EMBL" id="CAMXCT010003668">
    <property type="protein sequence ID" value="CAI4005655.1"/>
    <property type="molecule type" value="Genomic_DNA"/>
</dbReference>
<dbReference type="SMART" id="SM00220">
    <property type="entry name" value="S_TKc"/>
    <property type="match status" value="1"/>
</dbReference>
<evidence type="ECO:0000259" key="7">
    <source>
        <dbReference type="PROSITE" id="PS50006"/>
    </source>
</evidence>
<dbReference type="Pfam" id="PF00069">
    <property type="entry name" value="Pkinase"/>
    <property type="match status" value="1"/>
</dbReference>
<keyword evidence="3 5" id="KW-0067">ATP-binding</keyword>
<reference evidence="10" key="1">
    <citation type="submission" date="2022-10" db="EMBL/GenBank/DDBJ databases">
        <authorList>
            <person name="Chen Y."/>
            <person name="Dougan E. K."/>
            <person name="Chan C."/>
            <person name="Rhodes N."/>
            <person name="Thang M."/>
        </authorList>
    </citation>
    <scope>NUCLEOTIDE SEQUENCE</scope>
</reference>
<dbReference type="Pfam" id="PF00498">
    <property type="entry name" value="FHA"/>
    <property type="match status" value="1"/>
</dbReference>
<dbReference type="OrthoDB" id="292964at2759"/>
<evidence type="ECO:0000313" key="12">
    <source>
        <dbReference type="EMBL" id="CAL4792967.1"/>
    </source>
</evidence>
<dbReference type="AlphaFoldDB" id="A0A9P1D9I0"/>
<comment type="caution">
    <text evidence="10">The sequence shown here is derived from an EMBL/GenBank/DDBJ whole genome shotgun (WGS) entry which is preliminary data.</text>
</comment>
<dbReference type="InterPro" id="IPR018200">
    <property type="entry name" value="USP_CS"/>
</dbReference>
<feature type="domain" description="Protein kinase" evidence="8">
    <location>
        <begin position="41"/>
        <end position="311"/>
    </location>
</feature>
<dbReference type="InterPro" id="IPR000253">
    <property type="entry name" value="FHA_dom"/>
</dbReference>
<name>A0A9P1D9I0_9DINO</name>
<dbReference type="PROSITE" id="PS50011">
    <property type="entry name" value="PROTEIN_KINASE_DOM"/>
    <property type="match status" value="1"/>
</dbReference>
<feature type="compositionally biased region" description="Basic and acidic residues" evidence="6">
    <location>
        <begin position="356"/>
        <end position="368"/>
    </location>
</feature>
<dbReference type="SMART" id="SM00240">
    <property type="entry name" value="FHA"/>
    <property type="match status" value="1"/>
</dbReference>
<dbReference type="PANTHER" id="PTHR11909">
    <property type="entry name" value="CASEIN KINASE-RELATED"/>
    <property type="match status" value="1"/>
</dbReference>
<dbReference type="InterPro" id="IPR011009">
    <property type="entry name" value="Kinase-like_dom_sf"/>
</dbReference>
<dbReference type="PROSITE" id="PS50006">
    <property type="entry name" value="FHA_DOMAIN"/>
    <property type="match status" value="1"/>
</dbReference>
<dbReference type="Gene3D" id="2.60.200.20">
    <property type="match status" value="1"/>
</dbReference>
<feature type="domain" description="FHA" evidence="7">
    <location>
        <begin position="459"/>
        <end position="513"/>
    </location>
</feature>
<dbReference type="Gene3D" id="1.10.510.10">
    <property type="entry name" value="Transferase(Phosphotransferase) domain 1"/>
    <property type="match status" value="1"/>
</dbReference>
<evidence type="ECO:0000259" key="9">
    <source>
        <dbReference type="PROSITE" id="PS50235"/>
    </source>
</evidence>
<dbReference type="GO" id="GO:0004843">
    <property type="term" value="F:cysteine-type deubiquitinase activity"/>
    <property type="evidence" value="ECO:0007669"/>
    <property type="project" value="InterPro"/>
</dbReference>
<dbReference type="PROSITE" id="PS50235">
    <property type="entry name" value="USP_3"/>
    <property type="match status" value="1"/>
</dbReference>
<dbReference type="SUPFAM" id="SSF56112">
    <property type="entry name" value="Protein kinase-like (PK-like)"/>
    <property type="match status" value="1"/>
</dbReference>
<dbReference type="GO" id="GO:0004674">
    <property type="term" value="F:protein serine/threonine kinase activity"/>
    <property type="evidence" value="ECO:0007669"/>
    <property type="project" value="UniProtKB-EC"/>
</dbReference>
<dbReference type="SUPFAM" id="SSF49879">
    <property type="entry name" value="SMAD/FHA domain"/>
    <property type="match status" value="1"/>
</dbReference>
<evidence type="ECO:0000259" key="8">
    <source>
        <dbReference type="PROSITE" id="PS50011"/>
    </source>
</evidence>
<keyword evidence="12" id="KW-0418">Kinase</keyword>
<dbReference type="PROSITE" id="PS00973">
    <property type="entry name" value="USP_2"/>
    <property type="match status" value="1"/>
</dbReference>